<dbReference type="InterPro" id="IPR025512">
    <property type="entry name" value="DUF4399"/>
</dbReference>
<dbReference type="RefSeq" id="WP_189630013.1">
    <property type="nucleotide sequence ID" value="NZ_BNAG01000002.1"/>
</dbReference>
<feature type="domain" description="DUF4399" evidence="1">
    <location>
        <begin position="43"/>
        <end position="132"/>
    </location>
</feature>
<accession>A0ABQ3I4R3</accession>
<dbReference type="Pfam" id="PF14347">
    <property type="entry name" value="DUF4399"/>
    <property type="match status" value="1"/>
</dbReference>
<name>A0ABQ3I4R3_9BACT</name>
<evidence type="ECO:0000313" key="3">
    <source>
        <dbReference type="Proteomes" id="UP000658258"/>
    </source>
</evidence>
<evidence type="ECO:0000259" key="1">
    <source>
        <dbReference type="Pfam" id="PF14347"/>
    </source>
</evidence>
<organism evidence="2 3">
    <name type="scientific">Roseivirga thermotolerans</name>
    <dbReference type="NCBI Taxonomy" id="1758176"/>
    <lineage>
        <taxon>Bacteria</taxon>
        <taxon>Pseudomonadati</taxon>
        <taxon>Bacteroidota</taxon>
        <taxon>Cytophagia</taxon>
        <taxon>Cytophagales</taxon>
        <taxon>Roseivirgaceae</taxon>
        <taxon>Roseivirga</taxon>
    </lineage>
</organism>
<dbReference type="EMBL" id="BNAG01000002">
    <property type="protein sequence ID" value="GHE63914.1"/>
    <property type="molecule type" value="Genomic_DNA"/>
</dbReference>
<sequence length="133" mass="14440">MRFLKNYSLLIVVALIVSACGQKEGVYFVNLTDGQEVSSTVLVEMGVNGMEVEPAGEINKGKGHHHIIIDGGYMKTGETIPANETHIHYGKGQTEATIELSPGKHTLTLQFANGIHQSYGEAWSKTITVNVKD</sequence>
<comment type="caution">
    <text evidence="2">The sequence shown here is derived from an EMBL/GenBank/DDBJ whole genome shotgun (WGS) entry which is preliminary data.</text>
</comment>
<evidence type="ECO:0000313" key="2">
    <source>
        <dbReference type="EMBL" id="GHE63914.1"/>
    </source>
</evidence>
<protein>
    <submittedName>
        <fullName evidence="2">Rod shape-determining protein RodA</fullName>
    </submittedName>
</protein>
<reference evidence="3" key="1">
    <citation type="journal article" date="2019" name="Int. J. Syst. Evol. Microbiol.">
        <title>The Global Catalogue of Microorganisms (GCM) 10K type strain sequencing project: providing services to taxonomists for standard genome sequencing and annotation.</title>
        <authorList>
            <consortium name="The Broad Institute Genomics Platform"/>
            <consortium name="The Broad Institute Genome Sequencing Center for Infectious Disease"/>
            <person name="Wu L."/>
            <person name="Ma J."/>
        </authorList>
    </citation>
    <scope>NUCLEOTIDE SEQUENCE [LARGE SCALE GENOMIC DNA]</scope>
    <source>
        <strain evidence="3">CGMCC 1.15111</strain>
    </source>
</reference>
<dbReference type="Proteomes" id="UP000658258">
    <property type="component" value="Unassembled WGS sequence"/>
</dbReference>
<dbReference type="PROSITE" id="PS51257">
    <property type="entry name" value="PROKAR_LIPOPROTEIN"/>
    <property type="match status" value="1"/>
</dbReference>
<gene>
    <name evidence="2" type="ORF">GCM10011340_19230</name>
</gene>
<keyword evidence="3" id="KW-1185">Reference proteome</keyword>
<proteinExistence type="predicted"/>